<keyword evidence="5" id="KW-1185">Reference proteome</keyword>
<dbReference type="InterPro" id="IPR038085">
    <property type="entry name" value="Rnp2-like_sf"/>
</dbReference>
<dbReference type="EMBL" id="CENE01000011">
    <property type="protein sequence ID" value="CEQ41138.1"/>
    <property type="molecule type" value="Genomic_DNA"/>
</dbReference>
<feature type="region of interest" description="Disordered" evidence="3">
    <location>
        <begin position="151"/>
        <end position="187"/>
    </location>
</feature>
<protein>
    <submittedName>
        <fullName evidence="4">SPOSA6832_02818-mRNA-1:cds</fullName>
    </submittedName>
</protein>
<dbReference type="GO" id="GO:0033204">
    <property type="term" value="F:ribonuclease P RNA binding"/>
    <property type="evidence" value="ECO:0007669"/>
    <property type="project" value="TreeGrafter"/>
</dbReference>
<dbReference type="GO" id="GO:0000172">
    <property type="term" value="C:ribonuclease MRP complex"/>
    <property type="evidence" value="ECO:0007669"/>
    <property type="project" value="TreeGrafter"/>
</dbReference>
<dbReference type="AlphaFoldDB" id="A0A0D6EN29"/>
<evidence type="ECO:0000313" key="5">
    <source>
        <dbReference type="Proteomes" id="UP000243876"/>
    </source>
</evidence>
<dbReference type="Pfam" id="PF01900">
    <property type="entry name" value="RNase_P_Rpp14"/>
    <property type="match status" value="1"/>
</dbReference>
<dbReference type="PANTHER" id="PTHR15441:SF2">
    <property type="entry name" value="RIBONUCLEASE P_MRP PROTEIN SUBUNIT POP5"/>
    <property type="match status" value="1"/>
</dbReference>
<dbReference type="InterPro" id="IPR002759">
    <property type="entry name" value="Pop5/Rpp14/Rnp2-like"/>
</dbReference>
<dbReference type="Gene3D" id="3.30.70.3250">
    <property type="entry name" value="Ribonuclease P, Pop5 subunit"/>
    <property type="match status" value="1"/>
</dbReference>
<dbReference type="GO" id="GO:0030681">
    <property type="term" value="C:multimeric ribonuclease P complex"/>
    <property type="evidence" value="ECO:0007669"/>
    <property type="project" value="TreeGrafter"/>
</dbReference>
<feature type="non-terminal residue" evidence="4">
    <location>
        <position position="1"/>
    </location>
</feature>
<sequence length="199" mass="21879">MVRFKHRYLLVHLVFPSSIPSHPISSLDSSAHSAPPPAPPPLSESVLIGLLRDSLSVNFGDVGAGEVGGTFSTYREQVPAGPESRPQILSPSTSTLILRVWREHYRTLVGGHEVVARVVHASGTIRKTQHAAIAHDRQQILLATAAGRRRRTRPRCAEAGAAQGREMEMEREREKEEQSDAEVEERLRASEKAIMALEA</sequence>
<reference evidence="5" key="1">
    <citation type="submission" date="2015-02" db="EMBL/GenBank/DDBJ databases">
        <authorList>
            <person name="Gon?alves P."/>
        </authorList>
    </citation>
    <scope>NUCLEOTIDE SEQUENCE [LARGE SCALE GENOMIC DNA]</scope>
</reference>
<gene>
    <name evidence="4" type="primary">SPOSA6832_02818</name>
</gene>
<organism evidence="4 5">
    <name type="scientific">Sporidiobolus salmonicolor</name>
    <name type="common">Yeast-like fungus</name>
    <name type="synonym">Sporobolomyces salmonicolor</name>
    <dbReference type="NCBI Taxonomy" id="5005"/>
    <lineage>
        <taxon>Eukaryota</taxon>
        <taxon>Fungi</taxon>
        <taxon>Dikarya</taxon>
        <taxon>Basidiomycota</taxon>
        <taxon>Pucciniomycotina</taxon>
        <taxon>Microbotryomycetes</taxon>
        <taxon>Sporidiobolales</taxon>
        <taxon>Sporidiobolaceae</taxon>
        <taxon>Sporobolomyces</taxon>
    </lineage>
</organism>
<dbReference type="GO" id="GO:0001682">
    <property type="term" value="P:tRNA 5'-leader removal"/>
    <property type="evidence" value="ECO:0007669"/>
    <property type="project" value="InterPro"/>
</dbReference>
<proteinExistence type="inferred from homology"/>
<dbReference type="Proteomes" id="UP000243876">
    <property type="component" value="Unassembled WGS sequence"/>
</dbReference>
<evidence type="ECO:0000256" key="3">
    <source>
        <dbReference type="SAM" id="MobiDB-lite"/>
    </source>
</evidence>
<dbReference type="SUPFAM" id="SSF160350">
    <property type="entry name" value="Rnp2-like"/>
    <property type="match status" value="1"/>
</dbReference>
<dbReference type="OrthoDB" id="24745at2759"/>
<keyword evidence="2" id="KW-0819">tRNA processing</keyword>
<dbReference type="GO" id="GO:0005730">
    <property type="term" value="C:nucleolus"/>
    <property type="evidence" value="ECO:0007669"/>
    <property type="project" value="TreeGrafter"/>
</dbReference>
<evidence type="ECO:0000256" key="2">
    <source>
        <dbReference type="ARBA" id="ARBA00022694"/>
    </source>
</evidence>
<comment type="similarity">
    <text evidence="1">Belongs to the eukaryotic/archaeal RNase P protein component 2 family.</text>
</comment>
<dbReference type="PANTHER" id="PTHR15441">
    <property type="entry name" value="RIBONUCLEASE P PROTEIN SUBUNIT P14"/>
    <property type="match status" value="1"/>
</dbReference>
<accession>A0A0D6EN29</accession>
<feature type="compositionally biased region" description="Basic and acidic residues" evidence="3">
    <location>
        <begin position="165"/>
        <end position="187"/>
    </location>
</feature>
<evidence type="ECO:0000313" key="4">
    <source>
        <dbReference type="EMBL" id="CEQ41138.1"/>
    </source>
</evidence>
<evidence type="ECO:0000256" key="1">
    <source>
        <dbReference type="ARBA" id="ARBA00010800"/>
    </source>
</evidence>
<name>A0A0D6EN29_SPOSA</name>